<evidence type="ECO:0000313" key="3">
    <source>
        <dbReference type="EMBL" id="MFC7614601.1"/>
    </source>
</evidence>
<keyword evidence="4" id="KW-1185">Reference proteome</keyword>
<gene>
    <name evidence="3" type="ORF">ACFQV2_14760</name>
</gene>
<dbReference type="InterPro" id="IPR029479">
    <property type="entry name" value="Nitroreductase"/>
</dbReference>
<evidence type="ECO:0000256" key="1">
    <source>
        <dbReference type="SAM" id="MobiDB-lite"/>
    </source>
</evidence>
<evidence type="ECO:0000313" key="4">
    <source>
        <dbReference type="Proteomes" id="UP001596512"/>
    </source>
</evidence>
<evidence type="ECO:0000259" key="2">
    <source>
        <dbReference type="Pfam" id="PF00881"/>
    </source>
</evidence>
<feature type="domain" description="Nitroreductase" evidence="2">
    <location>
        <begin position="56"/>
        <end position="231"/>
    </location>
</feature>
<dbReference type="InterPro" id="IPR000415">
    <property type="entry name" value="Nitroreductase-like"/>
</dbReference>
<dbReference type="SUPFAM" id="SSF55469">
    <property type="entry name" value="FMN-dependent nitroreductase-like"/>
    <property type="match status" value="1"/>
</dbReference>
<accession>A0ABW2TP74</accession>
<dbReference type="EMBL" id="JBHTEY010000004">
    <property type="protein sequence ID" value="MFC7614601.1"/>
    <property type="molecule type" value="Genomic_DNA"/>
</dbReference>
<proteinExistence type="predicted"/>
<dbReference type="Proteomes" id="UP001596512">
    <property type="component" value="Unassembled WGS sequence"/>
</dbReference>
<name>A0ABW2TP74_9PSEU</name>
<sequence length="248" mass="25840">MHAASRGTATPSGQGFGAPRADLPEDARRPNGTLPAIALGPAADIDPLDPAVLLRRTSSGRRFDGRPVRVDGVSAVLSHAVEALRRLRRVSGGLLGQDVELHCAAHRVEGVPRGWYRYDHRGARLVASGIGTGDDSALVLQRAQLADSINIELAAFTVHVTAPVDFLARGRGVRGYREQQLAVGAAVDALALAATAAGLGSHPVLGFDAGTVDRAYGLPAGTGAHAQISVGLTRPVVNWEISVVPDER</sequence>
<feature type="region of interest" description="Disordered" evidence="1">
    <location>
        <begin position="1"/>
        <end position="35"/>
    </location>
</feature>
<dbReference type="Pfam" id="PF00881">
    <property type="entry name" value="Nitroreductase"/>
    <property type="match status" value="1"/>
</dbReference>
<organism evidence="3 4">
    <name type="scientific">Actinokineospora soli</name>
    <dbReference type="NCBI Taxonomy" id="1048753"/>
    <lineage>
        <taxon>Bacteria</taxon>
        <taxon>Bacillati</taxon>
        <taxon>Actinomycetota</taxon>
        <taxon>Actinomycetes</taxon>
        <taxon>Pseudonocardiales</taxon>
        <taxon>Pseudonocardiaceae</taxon>
        <taxon>Actinokineospora</taxon>
    </lineage>
</organism>
<dbReference type="Gene3D" id="3.40.109.10">
    <property type="entry name" value="NADH Oxidase"/>
    <property type="match status" value="1"/>
</dbReference>
<protein>
    <submittedName>
        <fullName evidence="3">Nitroreductase family protein</fullName>
    </submittedName>
</protein>
<reference evidence="4" key="1">
    <citation type="journal article" date="2019" name="Int. J. Syst. Evol. Microbiol.">
        <title>The Global Catalogue of Microorganisms (GCM) 10K type strain sequencing project: providing services to taxonomists for standard genome sequencing and annotation.</title>
        <authorList>
            <consortium name="The Broad Institute Genomics Platform"/>
            <consortium name="The Broad Institute Genome Sequencing Center for Infectious Disease"/>
            <person name="Wu L."/>
            <person name="Ma J."/>
        </authorList>
    </citation>
    <scope>NUCLEOTIDE SEQUENCE [LARGE SCALE GENOMIC DNA]</scope>
    <source>
        <strain evidence="4">JCM 17695</strain>
    </source>
</reference>
<comment type="caution">
    <text evidence="3">The sequence shown here is derived from an EMBL/GenBank/DDBJ whole genome shotgun (WGS) entry which is preliminary data.</text>
</comment>